<accession>A0A200PS73</accession>
<keyword evidence="2" id="KW-0479">Metal-binding</keyword>
<dbReference type="OrthoDB" id="1055148at2759"/>
<proteinExistence type="predicted"/>
<organism evidence="6 7">
    <name type="scientific">Macleaya cordata</name>
    <name type="common">Five-seeded plume-poppy</name>
    <name type="synonym">Bocconia cordata</name>
    <dbReference type="NCBI Taxonomy" id="56857"/>
    <lineage>
        <taxon>Eukaryota</taxon>
        <taxon>Viridiplantae</taxon>
        <taxon>Streptophyta</taxon>
        <taxon>Embryophyta</taxon>
        <taxon>Tracheophyta</taxon>
        <taxon>Spermatophyta</taxon>
        <taxon>Magnoliopsida</taxon>
        <taxon>Ranunculales</taxon>
        <taxon>Papaveraceae</taxon>
        <taxon>Papaveroideae</taxon>
        <taxon>Macleaya</taxon>
    </lineage>
</organism>
<evidence type="ECO:0000256" key="2">
    <source>
        <dbReference type="ARBA" id="ARBA00022723"/>
    </source>
</evidence>
<dbReference type="GO" id="GO:0020037">
    <property type="term" value="F:heme binding"/>
    <property type="evidence" value="ECO:0007669"/>
    <property type="project" value="InterPro"/>
</dbReference>
<dbReference type="InterPro" id="IPR036396">
    <property type="entry name" value="Cyt_P450_sf"/>
</dbReference>
<evidence type="ECO:0000256" key="1">
    <source>
        <dbReference type="ARBA" id="ARBA00022617"/>
    </source>
</evidence>
<dbReference type="Gene3D" id="1.10.630.10">
    <property type="entry name" value="Cytochrome P450"/>
    <property type="match status" value="1"/>
</dbReference>
<evidence type="ECO:0000256" key="3">
    <source>
        <dbReference type="ARBA" id="ARBA00023002"/>
    </source>
</evidence>
<dbReference type="GO" id="GO:0005506">
    <property type="term" value="F:iron ion binding"/>
    <property type="evidence" value="ECO:0007669"/>
    <property type="project" value="InterPro"/>
</dbReference>
<name>A0A200PS73_MACCD</name>
<evidence type="ECO:0000256" key="4">
    <source>
        <dbReference type="ARBA" id="ARBA00023004"/>
    </source>
</evidence>
<keyword evidence="3" id="KW-0560">Oxidoreductase</keyword>
<evidence type="ECO:0008006" key="8">
    <source>
        <dbReference type="Google" id="ProtNLM"/>
    </source>
</evidence>
<sequence>MSTMETMYFFLISLPLFVLSSLLLITRKKKMNLPPSPLALPIIGHLHLIKKPLYQTLSTISNRYGSILFLQFGSSLQMFCNIRAEEVQSMIRRLIYRSAAGTDGGNEYGSVEMKPAFLELMLNIMMRVMAGKRYYGDGDEVTELDEANRERETERDV</sequence>
<dbReference type="PANTHER" id="PTHR47947:SF3">
    <property type="entry name" value="CYTOCHROME P450 81D1-LIKE"/>
    <property type="match status" value="1"/>
</dbReference>
<dbReference type="STRING" id="56857.A0A200PS73"/>
<dbReference type="Proteomes" id="UP000195402">
    <property type="component" value="Unassembled WGS sequence"/>
</dbReference>
<gene>
    <name evidence="6" type="ORF">BVC80_8693g19</name>
</gene>
<keyword evidence="7" id="KW-1185">Reference proteome</keyword>
<comment type="caution">
    <text evidence="6">The sequence shown here is derived from an EMBL/GenBank/DDBJ whole genome shotgun (WGS) entry which is preliminary data.</text>
</comment>
<keyword evidence="4" id="KW-0408">Iron</keyword>
<protein>
    <recommendedName>
        <fullName evidence="8">Cytochrome P450</fullName>
    </recommendedName>
</protein>
<evidence type="ECO:0000256" key="5">
    <source>
        <dbReference type="SAM" id="Phobius"/>
    </source>
</evidence>
<reference evidence="6 7" key="1">
    <citation type="journal article" date="2017" name="Mol. Plant">
        <title>The Genome of Medicinal Plant Macleaya cordata Provides New Insights into Benzylisoquinoline Alkaloids Metabolism.</title>
        <authorList>
            <person name="Liu X."/>
            <person name="Liu Y."/>
            <person name="Huang P."/>
            <person name="Ma Y."/>
            <person name="Qing Z."/>
            <person name="Tang Q."/>
            <person name="Cao H."/>
            <person name="Cheng P."/>
            <person name="Zheng Y."/>
            <person name="Yuan Z."/>
            <person name="Zhou Y."/>
            <person name="Liu J."/>
            <person name="Tang Z."/>
            <person name="Zhuo Y."/>
            <person name="Zhang Y."/>
            <person name="Yu L."/>
            <person name="Huang J."/>
            <person name="Yang P."/>
            <person name="Peng Q."/>
            <person name="Zhang J."/>
            <person name="Jiang W."/>
            <person name="Zhang Z."/>
            <person name="Lin K."/>
            <person name="Ro D.K."/>
            <person name="Chen X."/>
            <person name="Xiong X."/>
            <person name="Shang Y."/>
            <person name="Huang S."/>
            <person name="Zeng J."/>
        </authorList>
    </citation>
    <scope>NUCLEOTIDE SEQUENCE [LARGE SCALE GENOMIC DNA]</scope>
    <source>
        <strain evidence="7">cv. BLH2017</strain>
        <tissue evidence="6">Root</tissue>
    </source>
</reference>
<keyword evidence="5" id="KW-1133">Transmembrane helix</keyword>
<dbReference type="InParanoid" id="A0A200PS73"/>
<dbReference type="GO" id="GO:0004497">
    <property type="term" value="F:monooxygenase activity"/>
    <property type="evidence" value="ECO:0007669"/>
    <property type="project" value="InterPro"/>
</dbReference>
<evidence type="ECO:0000313" key="7">
    <source>
        <dbReference type="Proteomes" id="UP000195402"/>
    </source>
</evidence>
<dbReference type="PANTHER" id="PTHR47947">
    <property type="entry name" value="CYTOCHROME P450 82C3-RELATED"/>
    <property type="match status" value="1"/>
</dbReference>
<dbReference type="GO" id="GO:0016705">
    <property type="term" value="F:oxidoreductase activity, acting on paired donors, with incorporation or reduction of molecular oxygen"/>
    <property type="evidence" value="ECO:0007669"/>
    <property type="project" value="InterPro"/>
</dbReference>
<dbReference type="AlphaFoldDB" id="A0A200PS73"/>
<keyword evidence="1" id="KW-0349">Heme</keyword>
<dbReference type="InterPro" id="IPR050651">
    <property type="entry name" value="Plant_Cytochrome_P450_Monoox"/>
</dbReference>
<keyword evidence="5" id="KW-0472">Membrane</keyword>
<feature type="transmembrane region" description="Helical" evidence="5">
    <location>
        <begin position="6"/>
        <end position="25"/>
    </location>
</feature>
<keyword evidence="5" id="KW-0812">Transmembrane</keyword>
<evidence type="ECO:0000313" key="6">
    <source>
        <dbReference type="EMBL" id="OVA01008.1"/>
    </source>
</evidence>
<dbReference type="EMBL" id="MVGT01004225">
    <property type="protein sequence ID" value="OVA01008.1"/>
    <property type="molecule type" value="Genomic_DNA"/>
</dbReference>
<dbReference type="SUPFAM" id="SSF48264">
    <property type="entry name" value="Cytochrome P450"/>
    <property type="match status" value="1"/>
</dbReference>